<evidence type="ECO:0000313" key="4">
    <source>
        <dbReference type="Proteomes" id="UP000095280"/>
    </source>
</evidence>
<reference evidence="5" key="1">
    <citation type="submission" date="2016-11" db="UniProtKB">
        <authorList>
            <consortium name="WormBaseParasite"/>
        </authorList>
    </citation>
    <scope>IDENTIFICATION</scope>
</reference>
<keyword evidence="4" id="KW-1185">Reference proteome</keyword>
<dbReference type="PANTHER" id="PTHR24072">
    <property type="entry name" value="RHO FAMILY GTPASE"/>
    <property type="match status" value="1"/>
</dbReference>
<evidence type="ECO:0000256" key="1">
    <source>
        <dbReference type="ARBA" id="ARBA00022741"/>
    </source>
</evidence>
<dbReference type="AlphaFoldDB" id="A0A1I8JPC4"/>
<dbReference type="Gene3D" id="3.40.50.300">
    <property type="entry name" value="P-loop containing nucleotide triphosphate hydrolases"/>
    <property type="match status" value="1"/>
</dbReference>
<keyword evidence="1" id="KW-0547">Nucleotide-binding</keyword>
<feature type="region of interest" description="Disordered" evidence="3">
    <location>
        <begin position="58"/>
        <end position="77"/>
    </location>
</feature>
<dbReference type="InterPro" id="IPR027417">
    <property type="entry name" value="P-loop_NTPase"/>
</dbReference>
<dbReference type="Proteomes" id="UP000095280">
    <property type="component" value="Unplaced"/>
</dbReference>
<protein>
    <submittedName>
        <fullName evidence="5">Uncharacterized protein</fullName>
    </submittedName>
</protein>
<accession>A0A1I8JPC4</accession>
<dbReference type="GO" id="GO:0007264">
    <property type="term" value="P:small GTPase-mediated signal transduction"/>
    <property type="evidence" value="ECO:0007669"/>
    <property type="project" value="InterPro"/>
</dbReference>
<evidence type="ECO:0000256" key="3">
    <source>
        <dbReference type="SAM" id="MobiDB-lite"/>
    </source>
</evidence>
<dbReference type="WBParaSite" id="snap_masked-unitig_36879-processed-gene-0.2-mRNA-1">
    <property type="protein sequence ID" value="snap_masked-unitig_36879-processed-gene-0.2-mRNA-1"/>
    <property type="gene ID" value="snap_masked-unitig_36879-processed-gene-0.2"/>
</dbReference>
<proteinExistence type="predicted"/>
<evidence type="ECO:0000313" key="5">
    <source>
        <dbReference type="WBParaSite" id="snap_masked-unitig_36879-processed-gene-0.2-mRNA-1"/>
    </source>
</evidence>
<evidence type="ECO:0000256" key="2">
    <source>
        <dbReference type="ARBA" id="ARBA00023134"/>
    </source>
</evidence>
<sequence>MVCGPRCISACGTAPAKEDYDKLRPLSYPETDVFLVCFSVGQQAVVCQRAGQMEPELRQHAPQAPLPPSRHKATCAI</sequence>
<keyword evidence="2" id="KW-0342">GTP-binding</keyword>
<dbReference type="GO" id="GO:0005525">
    <property type="term" value="F:GTP binding"/>
    <property type="evidence" value="ECO:0007669"/>
    <property type="project" value="UniProtKB-KW"/>
</dbReference>
<organism evidence="4 5">
    <name type="scientific">Macrostomum lignano</name>
    <dbReference type="NCBI Taxonomy" id="282301"/>
    <lineage>
        <taxon>Eukaryota</taxon>
        <taxon>Metazoa</taxon>
        <taxon>Spiralia</taxon>
        <taxon>Lophotrochozoa</taxon>
        <taxon>Platyhelminthes</taxon>
        <taxon>Rhabditophora</taxon>
        <taxon>Macrostomorpha</taxon>
        <taxon>Macrostomida</taxon>
        <taxon>Macrostomidae</taxon>
        <taxon>Macrostomum</taxon>
    </lineage>
</organism>
<dbReference type="InterPro" id="IPR003578">
    <property type="entry name" value="Small_GTPase_Rho"/>
</dbReference>
<name>A0A1I8JPC4_9PLAT</name>